<comment type="catalytic activity">
    <reaction evidence="11">
        <text>a tRNA precursor + 2 CTP + ATP = a tRNA with a 3' CCA end + 3 diphosphate</text>
        <dbReference type="Rhea" id="RHEA:14433"/>
        <dbReference type="Rhea" id="RHEA-COMP:10465"/>
        <dbReference type="Rhea" id="RHEA-COMP:10468"/>
        <dbReference type="ChEBI" id="CHEBI:30616"/>
        <dbReference type="ChEBI" id="CHEBI:33019"/>
        <dbReference type="ChEBI" id="CHEBI:37563"/>
        <dbReference type="ChEBI" id="CHEBI:74896"/>
        <dbReference type="ChEBI" id="CHEBI:83071"/>
        <dbReference type="EC" id="2.7.7.72"/>
    </reaction>
</comment>
<name>A0ABS0LND0_9LACT</name>
<evidence type="ECO:0000256" key="4">
    <source>
        <dbReference type="ARBA" id="ARBA00022695"/>
    </source>
</evidence>
<evidence type="ECO:0000256" key="10">
    <source>
        <dbReference type="ARBA" id="ARBA00022884"/>
    </source>
</evidence>
<accession>A0ABS0LND0</accession>
<protein>
    <recommendedName>
        <fullName evidence="11">CCA-adding enzyme</fullName>
        <ecNumber evidence="11">2.7.7.72</ecNumber>
    </recommendedName>
    <alternativeName>
        <fullName evidence="11">CCA tRNA nucleotidyltransferase</fullName>
    </alternativeName>
    <alternativeName>
        <fullName evidence="11">tRNA CCA-pyrophosphorylase</fullName>
    </alternativeName>
    <alternativeName>
        <fullName evidence="11">tRNA adenylyl-/cytidylyl- transferase</fullName>
    </alternativeName>
    <alternativeName>
        <fullName evidence="11">tRNA nucleotidyltransferase</fullName>
    </alternativeName>
    <alternativeName>
        <fullName evidence="11">tRNA-NT</fullName>
    </alternativeName>
</protein>
<evidence type="ECO:0000256" key="1">
    <source>
        <dbReference type="ARBA" id="ARBA00001946"/>
    </source>
</evidence>
<evidence type="ECO:0000256" key="8">
    <source>
        <dbReference type="ARBA" id="ARBA00022840"/>
    </source>
</evidence>
<evidence type="ECO:0000256" key="3">
    <source>
        <dbReference type="ARBA" id="ARBA00022694"/>
    </source>
</evidence>
<dbReference type="EMBL" id="JACBXQ010000001">
    <property type="protein sequence ID" value="MBG9985472.1"/>
    <property type="molecule type" value="Genomic_DNA"/>
</dbReference>
<dbReference type="InterPro" id="IPR032828">
    <property type="entry name" value="PolyA_RNA-bd"/>
</dbReference>
<dbReference type="InterPro" id="IPR050264">
    <property type="entry name" value="Bact_CCA-adding_enz_type3_sf"/>
</dbReference>
<feature type="binding site" evidence="11">
    <location>
        <position position="32"/>
    </location>
    <ligand>
        <name>ATP</name>
        <dbReference type="ChEBI" id="CHEBI:30616"/>
    </ligand>
</feature>
<dbReference type="Gene3D" id="1.20.58.560">
    <property type="match status" value="1"/>
</dbReference>
<keyword evidence="9 11" id="KW-0460">Magnesium</keyword>
<dbReference type="Proteomes" id="UP000721415">
    <property type="component" value="Unassembled WGS sequence"/>
</dbReference>
<evidence type="ECO:0000259" key="14">
    <source>
        <dbReference type="Pfam" id="PF13735"/>
    </source>
</evidence>
<feature type="binding site" evidence="11">
    <location>
        <position position="162"/>
    </location>
    <ligand>
        <name>CTP</name>
        <dbReference type="ChEBI" id="CHEBI:37563"/>
    </ligand>
</feature>
<feature type="binding site" evidence="11">
    <location>
        <position position="162"/>
    </location>
    <ligand>
        <name>ATP</name>
        <dbReference type="ChEBI" id="CHEBI:30616"/>
    </ligand>
</feature>
<comment type="caution">
    <text evidence="15">The sequence shown here is derived from an EMBL/GenBank/DDBJ whole genome shotgun (WGS) entry which is preliminary data.</text>
</comment>
<evidence type="ECO:0000256" key="7">
    <source>
        <dbReference type="ARBA" id="ARBA00022800"/>
    </source>
</evidence>
<keyword evidence="10 11" id="KW-0694">RNA-binding</keyword>
<keyword evidence="6 11" id="KW-0547">Nucleotide-binding</keyword>
<evidence type="ECO:0000256" key="9">
    <source>
        <dbReference type="ARBA" id="ARBA00022842"/>
    </source>
</evidence>
<feature type="binding site" evidence="11">
    <location>
        <position position="165"/>
    </location>
    <ligand>
        <name>ATP</name>
        <dbReference type="ChEBI" id="CHEBI:30616"/>
    </ligand>
</feature>
<gene>
    <name evidence="11" type="primary">cca</name>
    <name evidence="15" type="ORF">HZY91_01020</name>
</gene>
<dbReference type="GO" id="GO:0004810">
    <property type="term" value="F:CCA tRNA nucleotidyltransferase activity"/>
    <property type="evidence" value="ECO:0007669"/>
    <property type="project" value="UniProtKB-EC"/>
</dbReference>
<keyword evidence="4 11" id="KW-0548">Nucleotidyltransferase</keyword>
<comment type="cofactor">
    <cofactor evidence="1 11">
        <name>Mg(2+)</name>
        <dbReference type="ChEBI" id="CHEBI:18420"/>
    </cofactor>
</comment>
<feature type="binding site" evidence="11">
    <location>
        <position position="159"/>
    </location>
    <ligand>
        <name>CTP</name>
        <dbReference type="ChEBI" id="CHEBI:37563"/>
    </ligand>
</feature>
<evidence type="ECO:0000256" key="6">
    <source>
        <dbReference type="ARBA" id="ARBA00022741"/>
    </source>
</evidence>
<reference evidence="15 16" key="1">
    <citation type="submission" date="2020-07" db="EMBL/GenBank/DDBJ databases">
        <title>Facklamia lactis sp. nov., isolated from raw milk.</title>
        <authorList>
            <person name="Doll E.V."/>
            <person name="Huptas C."/>
            <person name="Staib L."/>
            <person name="Wenning M."/>
            <person name="Scherer S."/>
        </authorList>
    </citation>
    <scope>NUCLEOTIDE SEQUENCE [LARGE SCALE GENOMIC DNA]</scope>
    <source>
        <strain evidence="15 16">DSM 111018</strain>
    </source>
</reference>
<dbReference type="Pfam" id="PF13735">
    <property type="entry name" value="tRNA_NucTran2_2"/>
    <property type="match status" value="1"/>
</dbReference>
<feature type="binding site" evidence="11">
    <location>
        <position position="168"/>
    </location>
    <ligand>
        <name>CTP</name>
        <dbReference type="ChEBI" id="CHEBI:37563"/>
    </ligand>
</feature>
<dbReference type="NCBIfam" id="NF009814">
    <property type="entry name" value="PRK13299.1"/>
    <property type="match status" value="1"/>
</dbReference>
<keyword evidence="5 11" id="KW-0479">Metal-binding</keyword>
<evidence type="ECO:0000259" key="12">
    <source>
        <dbReference type="Pfam" id="PF01743"/>
    </source>
</evidence>
<dbReference type="HAMAP" id="MF_01263">
    <property type="entry name" value="CCA_bact_type3"/>
    <property type="match status" value="1"/>
</dbReference>
<proteinExistence type="inferred from homology"/>
<dbReference type="Gene3D" id="3.30.460.10">
    <property type="entry name" value="Beta Polymerase, domain 2"/>
    <property type="match status" value="1"/>
</dbReference>
<feature type="binding site" evidence="11">
    <location>
        <position position="116"/>
    </location>
    <ligand>
        <name>CTP</name>
        <dbReference type="ChEBI" id="CHEBI:37563"/>
    </ligand>
</feature>
<comment type="similarity">
    <text evidence="11">Belongs to the tRNA nucleotidyltransferase/poly(A) polymerase family. Bacterial CCA-adding enzyme type 3 subfamily.</text>
</comment>
<feature type="binding site" evidence="11">
    <location>
        <position position="32"/>
    </location>
    <ligand>
        <name>CTP</name>
        <dbReference type="ChEBI" id="CHEBI:37563"/>
    </ligand>
</feature>
<feature type="domain" description="Poly A polymerase head" evidence="12">
    <location>
        <begin position="27"/>
        <end position="147"/>
    </location>
</feature>
<comment type="miscellaneous">
    <text evidence="11">A single active site specifically recognizes both ATP and CTP and is responsible for their addition.</text>
</comment>
<dbReference type="Pfam" id="PF12627">
    <property type="entry name" value="PolyA_pol_RNAbd"/>
    <property type="match status" value="1"/>
</dbReference>
<dbReference type="SUPFAM" id="SSF81301">
    <property type="entry name" value="Nucleotidyltransferase"/>
    <property type="match status" value="1"/>
</dbReference>
<dbReference type="Gene3D" id="1.10.110.30">
    <property type="match status" value="1"/>
</dbReference>
<feature type="binding site" evidence="11">
    <location>
        <position position="165"/>
    </location>
    <ligand>
        <name>CTP</name>
        <dbReference type="ChEBI" id="CHEBI:37563"/>
    </ligand>
</feature>
<keyword evidence="7 11" id="KW-0692">RNA repair</keyword>
<dbReference type="CDD" id="cd05398">
    <property type="entry name" value="NT_ClassII-CCAase"/>
    <property type="match status" value="1"/>
</dbReference>
<dbReference type="Pfam" id="PF01743">
    <property type="entry name" value="PolyA_pol"/>
    <property type="match status" value="1"/>
</dbReference>
<dbReference type="InterPro" id="IPR002646">
    <property type="entry name" value="PolA_pol_head_dom"/>
</dbReference>
<dbReference type="InterPro" id="IPR032810">
    <property type="entry name" value="CCA-adding_enz_C"/>
</dbReference>
<dbReference type="InterPro" id="IPR043519">
    <property type="entry name" value="NT_sf"/>
</dbReference>
<feature type="binding site" evidence="11">
    <location>
        <position position="47"/>
    </location>
    <ligand>
        <name>Mg(2+)</name>
        <dbReference type="ChEBI" id="CHEBI:18420"/>
    </ligand>
</feature>
<dbReference type="EC" id="2.7.7.72" evidence="11"/>
<dbReference type="SUPFAM" id="SSF81891">
    <property type="entry name" value="Poly A polymerase C-terminal region-like"/>
    <property type="match status" value="1"/>
</dbReference>
<organism evidence="15 16">
    <name type="scientific">Facklamia lactis</name>
    <dbReference type="NCBI Taxonomy" id="2749967"/>
    <lineage>
        <taxon>Bacteria</taxon>
        <taxon>Bacillati</taxon>
        <taxon>Bacillota</taxon>
        <taxon>Bacilli</taxon>
        <taxon>Lactobacillales</taxon>
        <taxon>Aerococcaceae</taxon>
        <taxon>Facklamia</taxon>
    </lineage>
</organism>
<evidence type="ECO:0000256" key="5">
    <source>
        <dbReference type="ARBA" id="ARBA00022723"/>
    </source>
</evidence>
<feature type="binding site" evidence="11">
    <location>
        <position position="159"/>
    </location>
    <ligand>
        <name>ATP</name>
        <dbReference type="ChEBI" id="CHEBI:30616"/>
    </ligand>
</feature>
<dbReference type="Gene3D" id="1.10.246.80">
    <property type="match status" value="1"/>
</dbReference>
<comment type="subunit">
    <text evidence="11">Homodimer.</text>
</comment>
<evidence type="ECO:0000259" key="13">
    <source>
        <dbReference type="Pfam" id="PF12627"/>
    </source>
</evidence>
<dbReference type="InterPro" id="IPR023068">
    <property type="entry name" value="CCA-adding_enz_firmicutes"/>
</dbReference>
<feature type="binding site" evidence="11">
    <location>
        <position position="168"/>
    </location>
    <ligand>
        <name>ATP</name>
        <dbReference type="ChEBI" id="CHEBI:30616"/>
    </ligand>
</feature>
<dbReference type="RefSeq" id="WP_197113801.1">
    <property type="nucleotide sequence ID" value="NZ_JACBXQ010000001.1"/>
</dbReference>
<evidence type="ECO:0000256" key="11">
    <source>
        <dbReference type="HAMAP-Rule" id="MF_01263"/>
    </source>
</evidence>
<feature type="domain" description="tRNA nucleotidyltransferase/poly(A) polymerase RNA and SrmB- binding" evidence="13">
    <location>
        <begin position="174"/>
        <end position="233"/>
    </location>
</feature>
<sequence length="412" mass="47861">MIIDISNKKFQDAIPVLTTIESHGYEAYFVGGCVRDSILNKEVNDIDIATSAFPSEIQEIFPKHFDVGVEHGTIVVLHQGNDYEITTFRTESTYTDFRRPDHVDFVRSLEEDTLRRDFTMNAMAIDAKGKVYDFHQGLLDIQQKSIRAVGKAEERFQEDALRMIRGIRFASQLGFDIESQTLSAIRKLAANLEKISVERVRIEMDKLLKGVYLKEMLPTIYHSGLLQYLPLADEAVYYRAIQTISHQTEHVPVKDSVMMWALLMIEMEIHHLDQIQSFLKGWTHSKQFIRKVHEFIELYFLYQTKSLTSIHLYPFNQESINRISEFLKYNSDPNSAQKIQNLYKTLPIHHRKELHINGQMIMEHLQVQKGGPWVGELLSFLEESVIKGEIENAQPVLIQLATKYYQDKINHK</sequence>
<dbReference type="PANTHER" id="PTHR46173:SF1">
    <property type="entry name" value="CCA TRNA NUCLEOTIDYLTRANSFERASE 1, MITOCHONDRIAL"/>
    <property type="match status" value="1"/>
</dbReference>
<feature type="binding site" evidence="11">
    <location>
        <position position="45"/>
    </location>
    <ligand>
        <name>Mg(2+)</name>
        <dbReference type="ChEBI" id="CHEBI:18420"/>
    </ligand>
</feature>
<keyword evidence="2 11" id="KW-0808">Transferase</keyword>
<feature type="binding site" evidence="11">
    <location>
        <position position="35"/>
    </location>
    <ligand>
        <name>CTP</name>
        <dbReference type="ChEBI" id="CHEBI:37563"/>
    </ligand>
</feature>
<evidence type="ECO:0000313" key="15">
    <source>
        <dbReference type="EMBL" id="MBG9985472.1"/>
    </source>
</evidence>
<comment type="catalytic activity">
    <reaction evidence="11">
        <text>a tRNA with a 3' CCA end + 2 CTP + ATP = a tRNA with a 3' CCACCA end + 3 diphosphate</text>
        <dbReference type="Rhea" id="RHEA:76235"/>
        <dbReference type="Rhea" id="RHEA-COMP:10468"/>
        <dbReference type="Rhea" id="RHEA-COMP:18655"/>
        <dbReference type="ChEBI" id="CHEBI:30616"/>
        <dbReference type="ChEBI" id="CHEBI:33019"/>
        <dbReference type="ChEBI" id="CHEBI:37563"/>
        <dbReference type="ChEBI" id="CHEBI:83071"/>
        <dbReference type="ChEBI" id="CHEBI:195187"/>
    </reaction>
</comment>
<feature type="binding site" evidence="11">
    <location>
        <position position="35"/>
    </location>
    <ligand>
        <name>ATP</name>
        <dbReference type="ChEBI" id="CHEBI:30616"/>
    </ligand>
</feature>
<evidence type="ECO:0000313" key="16">
    <source>
        <dbReference type="Proteomes" id="UP000721415"/>
    </source>
</evidence>
<feature type="domain" description="CCA-adding enzyme C-terminal" evidence="14">
    <location>
        <begin position="254"/>
        <end position="400"/>
    </location>
</feature>
<evidence type="ECO:0000256" key="2">
    <source>
        <dbReference type="ARBA" id="ARBA00022679"/>
    </source>
</evidence>
<keyword evidence="3 11" id="KW-0819">tRNA processing</keyword>
<comment type="function">
    <text evidence="11">Catalyzes the addition and repair of the essential 3'-terminal CCA sequence in tRNAs without using a nucleic acid template. Adds these three nucleotides in the order of C, C, and A to the tRNA nucleotide-73, using CTP and ATP as substrates and producing inorganic pyrophosphate. tRNA 3'-terminal CCA addition is required both for tRNA processing and repair. Also involved in tRNA surveillance by mediating tandem CCA addition to generate a CCACCA at the 3' terminus of unstable tRNAs. While stable tRNAs receive only 3'-terminal CCA, unstable tRNAs are marked with CCACCA and rapidly degraded.</text>
</comment>
<dbReference type="PANTHER" id="PTHR46173">
    <property type="entry name" value="CCA TRNA NUCLEOTIDYLTRANSFERASE 1, MITOCHONDRIAL"/>
    <property type="match status" value="1"/>
</dbReference>
<keyword evidence="8 11" id="KW-0067">ATP-binding</keyword>
<feature type="binding site" evidence="11">
    <location>
        <position position="116"/>
    </location>
    <ligand>
        <name>ATP</name>
        <dbReference type="ChEBI" id="CHEBI:30616"/>
    </ligand>
</feature>
<keyword evidence="16" id="KW-1185">Reference proteome</keyword>